<evidence type="ECO:0008006" key="4">
    <source>
        <dbReference type="Google" id="ProtNLM"/>
    </source>
</evidence>
<sequence>MIKVDLKNLTIRAKLFLGFSILLIIFVGTSVFVIDKLSESNTRLIRIVDGSAKRVNLSNEIRFHLFFDLIGYRLCGNRCRDIYLDHSKYNCSDLIKISWEWHC</sequence>
<keyword evidence="1" id="KW-1133">Transmembrane helix</keyword>
<keyword evidence="1" id="KW-0472">Membrane</keyword>
<proteinExistence type="predicted"/>
<organism evidence="2 3">
    <name type="scientific">Leptospira saintgironsiae</name>
    <dbReference type="NCBI Taxonomy" id="2023183"/>
    <lineage>
        <taxon>Bacteria</taxon>
        <taxon>Pseudomonadati</taxon>
        <taxon>Spirochaetota</taxon>
        <taxon>Spirochaetia</taxon>
        <taxon>Leptospirales</taxon>
        <taxon>Leptospiraceae</taxon>
        <taxon>Leptospira</taxon>
    </lineage>
</organism>
<keyword evidence="3" id="KW-1185">Reference proteome</keyword>
<keyword evidence="1" id="KW-0812">Transmembrane</keyword>
<evidence type="ECO:0000313" key="2">
    <source>
        <dbReference type="EMBL" id="PJZ49265.1"/>
    </source>
</evidence>
<protein>
    <recommendedName>
        <fullName evidence="4">Chemotaxis methyl-accepting receptor HlyB-like 4HB MCP domain-containing protein</fullName>
    </recommendedName>
</protein>
<evidence type="ECO:0000313" key="3">
    <source>
        <dbReference type="Proteomes" id="UP000231926"/>
    </source>
</evidence>
<feature type="transmembrane region" description="Helical" evidence="1">
    <location>
        <begin position="15"/>
        <end position="34"/>
    </location>
</feature>
<reference evidence="2 3" key="1">
    <citation type="submission" date="2017-07" db="EMBL/GenBank/DDBJ databases">
        <title>Leptospira spp. isolated from tropical soils.</title>
        <authorList>
            <person name="Thibeaux R."/>
            <person name="Iraola G."/>
            <person name="Ferres I."/>
            <person name="Bierque E."/>
            <person name="Girault D."/>
            <person name="Soupe-Gilbert M.-E."/>
            <person name="Picardeau M."/>
            <person name="Goarant C."/>
        </authorList>
    </citation>
    <scope>NUCLEOTIDE SEQUENCE [LARGE SCALE GENOMIC DNA]</scope>
    <source>
        <strain evidence="2 3">FH4-C-A2</strain>
    </source>
</reference>
<dbReference type="Proteomes" id="UP000231926">
    <property type="component" value="Unassembled WGS sequence"/>
</dbReference>
<gene>
    <name evidence="2" type="ORF">CH362_07970</name>
</gene>
<dbReference type="AlphaFoldDB" id="A0A2M9YCI3"/>
<dbReference type="EMBL" id="NPDR01000003">
    <property type="protein sequence ID" value="PJZ49265.1"/>
    <property type="molecule type" value="Genomic_DNA"/>
</dbReference>
<accession>A0A2M9YCI3</accession>
<evidence type="ECO:0000256" key="1">
    <source>
        <dbReference type="SAM" id="Phobius"/>
    </source>
</evidence>
<name>A0A2M9YCI3_9LEPT</name>
<comment type="caution">
    <text evidence="2">The sequence shown here is derived from an EMBL/GenBank/DDBJ whole genome shotgun (WGS) entry which is preliminary data.</text>
</comment>